<feature type="transmembrane region" description="Helical" evidence="5">
    <location>
        <begin position="241"/>
        <end position="261"/>
    </location>
</feature>
<gene>
    <name evidence="7" type="ORF">GCM10011534_15720</name>
</gene>
<evidence type="ECO:0000256" key="3">
    <source>
        <dbReference type="ARBA" id="ARBA00022989"/>
    </source>
</evidence>
<comment type="subcellular location">
    <subcellularLocation>
        <location evidence="1">Membrane</location>
        <topology evidence="1">Multi-pass membrane protein</topology>
    </subcellularLocation>
</comment>
<feature type="transmembrane region" description="Helical" evidence="5">
    <location>
        <begin position="407"/>
        <end position="426"/>
    </location>
</feature>
<dbReference type="AlphaFoldDB" id="A0A917WD64"/>
<feature type="transmembrane region" description="Helical" evidence="5">
    <location>
        <begin position="178"/>
        <end position="202"/>
    </location>
</feature>
<keyword evidence="4 5" id="KW-0472">Membrane</keyword>
<dbReference type="Pfam" id="PF07690">
    <property type="entry name" value="MFS_1"/>
    <property type="match status" value="1"/>
</dbReference>
<evidence type="ECO:0000259" key="6">
    <source>
        <dbReference type="PROSITE" id="PS50850"/>
    </source>
</evidence>
<dbReference type="InterPro" id="IPR011701">
    <property type="entry name" value="MFS"/>
</dbReference>
<sequence length="470" mass="48311">MIAPDHAMPNAPAPRDRGLLSPEYRGPVIVISTGIGMHAFNDLSIAASIPVAFDALGSLAMLPLAYALFFIGIVAGGVLSAHLRGLFGARATALGAAAVFLAGMALTAAAPLPFVFALGRFLQGISDGVIAALCYSLIPELFAARLVARVFSIEAVVWASAAALGPLTGGYATEALSWRAAMLVGLPLALLFLVTAVFVLPARARDAQSATRRVVALRPVAICLAGVALLALPTALPGQQVAVLGLPLGLALVALALRVDARQAERFFPREAFSRSLVGRGTWIMFLMPVAQAVSTVFLALALRAVWGLSPIWTGWIVVTMALFWSGSAFTVARVSTVARRRLLAVAPGFQAAGALLIALGLTTGVLPLVILGHALSGCAFGFSWGPANERVMEATPEAEKSRTASFMPTVQTTGFAVGAGLFGWLATATGLVPALEGGTGPAAVWALWGGAALVALLALPVARGLGREG</sequence>
<dbReference type="GO" id="GO:0005886">
    <property type="term" value="C:plasma membrane"/>
    <property type="evidence" value="ECO:0007669"/>
    <property type="project" value="TreeGrafter"/>
</dbReference>
<dbReference type="RefSeq" id="WP_036538526.1">
    <property type="nucleotide sequence ID" value="NZ_BMLF01000001.1"/>
</dbReference>
<dbReference type="InterPro" id="IPR036259">
    <property type="entry name" value="MFS_trans_sf"/>
</dbReference>
<proteinExistence type="predicted"/>
<feature type="domain" description="Major facilitator superfamily (MFS) profile" evidence="6">
    <location>
        <begin position="27"/>
        <end position="468"/>
    </location>
</feature>
<dbReference type="SUPFAM" id="SSF103473">
    <property type="entry name" value="MFS general substrate transporter"/>
    <property type="match status" value="1"/>
</dbReference>
<feature type="transmembrane region" description="Helical" evidence="5">
    <location>
        <begin position="60"/>
        <end position="81"/>
    </location>
</feature>
<evidence type="ECO:0000313" key="7">
    <source>
        <dbReference type="EMBL" id="GGL94397.1"/>
    </source>
</evidence>
<reference evidence="7" key="2">
    <citation type="submission" date="2020-09" db="EMBL/GenBank/DDBJ databases">
        <authorList>
            <person name="Sun Q."/>
            <person name="Zhou Y."/>
        </authorList>
    </citation>
    <scope>NUCLEOTIDE SEQUENCE</scope>
    <source>
        <strain evidence="7">CGMCC 1.6293</strain>
    </source>
</reference>
<keyword evidence="8" id="KW-1185">Reference proteome</keyword>
<evidence type="ECO:0000313" key="8">
    <source>
        <dbReference type="Proteomes" id="UP000649829"/>
    </source>
</evidence>
<name>A0A917WD64_9RHOB</name>
<dbReference type="GO" id="GO:0022857">
    <property type="term" value="F:transmembrane transporter activity"/>
    <property type="evidence" value="ECO:0007669"/>
    <property type="project" value="InterPro"/>
</dbReference>
<evidence type="ECO:0000256" key="1">
    <source>
        <dbReference type="ARBA" id="ARBA00004141"/>
    </source>
</evidence>
<evidence type="ECO:0000256" key="4">
    <source>
        <dbReference type="ARBA" id="ARBA00023136"/>
    </source>
</evidence>
<comment type="caution">
    <text evidence="7">The sequence shown here is derived from an EMBL/GenBank/DDBJ whole genome shotgun (WGS) entry which is preliminary data.</text>
</comment>
<feature type="transmembrane region" description="Helical" evidence="5">
    <location>
        <begin position="155"/>
        <end position="172"/>
    </location>
</feature>
<keyword evidence="2 5" id="KW-0812">Transmembrane</keyword>
<dbReference type="Proteomes" id="UP000649829">
    <property type="component" value="Unassembled WGS sequence"/>
</dbReference>
<dbReference type="InterPro" id="IPR020846">
    <property type="entry name" value="MFS_dom"/>
</dbReference>
<feature type="transmembrane region" description="Helical" evidence="5">
    <location>
        <begin position="214"/>
        <end position="235"/>
    </location>
</feature>
<evidence type="ECO:0000256" key="5">
    <source>
        <dbReference type="SAM" id="Phobius"/>
    </source>
</evidence>
<dbReference type="Gene3D" id="1.20.1250.20">
    <property type="entry name" value="MFS general substrate transporter like domains"/>
    <property type="match status" value="2"/>
</dbReference>
<feature type="transmembrane region" description="Helical" evidence="5">
    <location>
        <begin position="282"/>
        <end position="307"/>
    </location>
</feature>
<reference evidence="7" key="1">
    <citation type="journal article" date="2014" name="Int. J. Syst. Evol. Microbiol.">
        <title>Complete genome sequence of Corynebacterium casei LMG S-19264T (=DSM 44701T), isolated from a smear-ripened cheese.</title>
        <authorList>
            <consortium name="US DOE Joint Genome Institute (JGI-PGF)"/>
            <person name="Walter F."/>
            <person name="Albersmeier A."/>
            <person name="Kalinowski J."/>
            <person name="Ruckert C."/>
        </authorList>
    </citation>
    <scope>NUCLEOTIDE SEQUENCE</scope>
    <source>
        <strain evidence="7">CGMCC 1.6293</strain>
    </source>
</reference>
<dbReference type="PANTHER" id="PTHR23501:SF154">
    <property type="entry name" value="MULTIDRUG-EFFLUX TRANSPORTER RV1634-RELATED"/>
    <property type="match status" value="1"/>
</dbReference>
<dbReference type="PANTHER" id="PTHR23501">
    <property type="entry name" value="MAJOR FACILITATOR SUPERFAMILY"/>
    <property type="match status" value="1"/>
</dbReference>
<feature type="transmembrane region" description="Helical" evidence="5">
    <location>
        <begin position="313"/>
        <end position="331"/>
    </location>
</feature>
<dbReference type="EMBL" id="BMLF01000001">
    <property type="protein sequence ID" value="GGL94397.1"/>
    <property type="molecule type" value="Genomic_DNA"/>
</dbReference>
<feature type="transmembrane region" description="Helical" evidence="5">
    <location>
        <begin position="446"/>
        <end position="466"/>
    </location>
</feature>
<accession>A0A917WD64</accession>
<feature type="transmembrane region" description="Helical" evidence="5">
    <location>
        <begin position="128"/>
        <end position="148"/>
    </location>
</feature>
<keyword evidence="3 5" id="KW-1133">Transmembrane helix</keyword>
<evidence type="ECO:0000256" key="2">
    <source>
        <dbReference type="ARBA" id="ARBA00022692"/>
    </source>
</evidence>
<dbReference type="PROSITE" id="PS50850">
    <property type="entry name" value="MFS"/>
    <property type="match status" value="1"/>
</dbReference>
<protein>
    <submittedName>
        <fullName evidence="7">MFS transporter</fullName>
    </submittedName>
</protein>
<organism evidence="7 8">
    <name type="scientific">Pseudooceanicola nanhaiensis</name>
    <dbReference type="NCBI Taxonomy" id="375761"/>
    <lineage>
        <taxon>Bacteria</taxon>
        <taxon>Pseudomonadati</taxon>
        <taxon>Pseudomonadota</taxon>
        <taxon>Alphaproteobacteria</taxon>
        <taxon>Rhodobacterales</taxon>
        <taxon>Paracoccaceae</taxon>
        <taxon>Pseudooceanicola</taxon>
    </lineage>
</organism>
<feature type="transmembrane region" description="Helical" evidence="5">
    <location>
        <begin position="93"/>
        <end position="116"/>
    </location>
</feature>